<organism evidence="2 3">
    <name type="scientific">Alkaliphilus hydrothermalis</name>
    <dbReference type="NCBI Taxonomy" id="1482730"/>
    <lineage>
        <taxon>Bacteria</taxon>
        <taxon>Bacillati</taxon>
        <taxon>Bacillota</taxon>
        <taxon>Clostridia</taxon>
        <taxon>Peptostreptococcales</taxon>
        <taxon>Natronincolaceae</taxon>
        <taxon>Alkaliphilus</taxon>
    </lineage>
</organism>
<keyword evidence="3" id="KW-1185">Reference proteome</keyword>
<dbReference type="RefSeq" id="WP_204403032.1">
    <property type="nucleotide sequence ID" value="NZ_JAFBEE010000015.1"/>
</dbReference>
<evidence type="ECO:0000313" key="3">
    <source>
        <dbReference type="Proteomes" id="UP001314796"/>
    </source>
</evidence>
<evidence type="ECO:0000313" key="2">
    <source>
        <dbReference type="EMBL" id="MBM7615618.1"/>
    </source>
</evidence>
<reference evidence="2 3" key="1">
    <citation type="submission" date="2021-01" db="EMBL/GenBank/DDBJ databases">
        <title>Genomic Encyclopedia of Type Strains, Phase IV (KMG-IV): sequencing the most valuable type-strain genomes for metagenomic binning, comparative biology and taxonomic classification.</title>
        <authorList>
            <person name="Goeker M."/>
        </authorList>
    </citation>
    <scope>NUCLEOTIDE SEQUENCE [LARGE SCALE GENOMIC DNA]</scope>
    <source>
        <strain evidence="2 3">DSM 25890</strain>
    </source>
</reference>
<dbReference type="EMBL" id="JAFBEE010000015">
    <property type="protein sequence ID" value="MBM7615618.1"/>
    <property type="molecule type" value="Genomic_DNA"/>
</dbReference>
<dbReference type="NCBIfam" id="NF038324">
    <property type="entry name" value="DrmB_fam"/>
    <property type="match status" value="1"/>
</dbReference>
<dbReference type="Proteomes" id="UP001314796">
    <property type="component" value="Unassembled WGS sequence"/>
</dbReference>
<evidence type="ECO:0000259" key="1">
    <source>
        <dbReference type="Pfam" id="PF09369"/>
    </source>
</evidence>
<feature type="domain" description="MrfA-like Zn-binding" evidence="1">
    <location>
        <begin position="472"/>
        <end position="574"/>
    </location>
</feature>
<proteinExistence type="predicted"/>
<protein>
    <recommendedName>
        <fullName evidence="1">MrfA-like Zn-binding domain-containing protein</fullName>
    </recommendedName>
</protein>
<dbReference type="InterPro" id="IPR047721">
    <property type="entry name" value="DrmB"/>
</dbReference>
<comment type="caution">
    <text evidence="2">The sequence shown here is derived from an EMBL/GenBank/DDBJ whole genome shotgun (WGS) entry which is preliminary data.</text>
</comment>
<dbReference type="Pfam" id="PF09369">
    <property type="entry name" value="MZB"/>
    <property type="match status" value="1"/>
</dbReference>
<sequence>MTRETHNSGIRYQAIRRAQFITPFGVGSIVDFPDESLMPAGIDLWGNNVGTIIRDERLQQRLGVNYFKMPPSYEESKNGVPFFRFPKWLFCPKCRSLKHVDEWRNNYNRLQNQKYSWRIPYCHTCSIKLIPTRFVMVCDKGHIDDFPWVDWVHKDEPCSNPDLKLSTGGTASGLGGISVECKSPGCGKKRSMQGAFGEDIHKNKCKGFKPWINKYEGCGGTPRTLQRGASNVYFPKIVSSIVIPPYSDDLVNDVIGHDGYKFIEGQRGAFGDPNSPFFKQACDLIAKDINRKTGEVAELVWKLLHKEDNICEFRETEVSYRYEEFKAFLGCIEEESKKSKDFHIEERQASEYNIPGIENVVLVHRLREVRAHVAFSRLRPLERNYLFDEEEREGVAVPVSEDSSIKWLPAIEVRGEGIFLSFSTSKLDKWVQSTPEIVEKIKLINNRYNEFTEQLKQESRLITPKFVFLHTLAHLLIRELSFECGYSSASIRERIYCNESEEEPEMAGILLYTASGDSEGTMGGLVRQAKPQFLNPIVRKAVVNAVWCSNDPLCIESSGQGFSSLNLGACHACTLLPETSCEELNRFLDRTTVVGLPHKPEIGFLHQLINMMT</sequence>
<dbReference type="InterPro" id="IPR018973">
    <property type="entry name" value="MZB"/>
</dbReference>
<gene>
    <name evidence="2" type="ORF">JOC73_002191</name>
</gene>
<name>A0ABS2NRN9_9FIRM</name>
<accession>A0ABS2NRN9</accession>